<organism evidence="1 2">
    <name type="scientific">Didymella heteroderae</name>
    <dbReference type="NCBI Taxonomy" id="1769908"/>
    <lineage>
        <taxon>Eukaryota</taxon>
        <taxon>Fungi</taxon>
        <taxon>Dikarya</taxon>
        <taxon>Ascomycota</taxon>
        <taxon>Pezizomycotina</taxon>
        <taxon>Dothideomycetes</taxon>
        <taxon>Pleosporomycetidae</taxon>
        <taxon>Pleosporales</taxon>
        <taxon>Pleosporineae</taxon>
        <taxon>Didymellaceae</taxon>
        <taxon>Didymella</taxon>
    </lineage>
</organism>
<evidence type="ECO:0000313" key="2">
    <source>
        <dbReference type="Proteomes" id="UP000758155"/>
    </source>
</evidence>
<dbReference type="EMBL" id="SWKV01000043">
    <property type="protein sequence ID" value="KAF3037387.1"/>
    <property type="molecule type" value="Genomic_DNA"/>
</dbReference>
<protein>
    <submittedName>
        <fullName evidence="1">Uncharacterized protein</fullName>
    </submittedName>
</protein>
<dbReference type="OrthoDB" id="407832at2759"/>
<comment type="caution">
    <text evidence="1">The sequence shown here is derived from an EMBL/GenBank/DDBJ whole genome shotgun (WGS) entry which is preliminary data.</text>
</comment>
<evidence type="ECO:0000313" key="1">
    <source>
        <dbReference type="EMBL" id="KAF3037387.1"/>
    </source>
</evidence>
<accession>A0A9P5C014</accession>
<gene>
    <name evidence="1" type="ORF">E8E12_008123</name>
</gene>
<keyword evidence="2" id="KW-1185">Reference proteome</keyword>
<proteinExistence type="predicted"/>
<dbReference type="Proteomes" id="UP000758155">
    <property type="component" value="Unassembled WGS sequence"/>
</dbReference>
<reference evidence="1" key="1">
    <citation type="submission" date="2019-04" db="EMBL/GenBank/DDBJ databases">
        <title>Sequencing of skin fungus with MAO and IRED activity.</title>
        <authorList>
            <person name="Marsaioli A.J."/>
            <person name="Bonatto J.M.C."/>
            <person name="Reis Junior O."/>
        </authorList>
    </citation>
    <scope>NUCLEOTIDE SEQUENCE</scope>
    <source>
        <strain evidence="1">28M1</strain>
    </source>
</reference>
<dbReference type="AlphaFoldDB" id="A0A9P5C014"/>
<sequence length="271" mass="31288">MSTQFQTDSEPLMEKSWRKAPSQGQIWLSKTVVQRALLSMHIKLWPQVNLLEIENHLLGAYSYASSDPIDFSRSGILQTGAWNYLREEITVALIRRRGVRMGQIFDFHSQTGCRRVNPSDQITYLLAKIINFSFEDNSERQTLQERRLLWQSLRADIDRWEATLPQNFAPFSLAVQRDDPFPAIWMLQPCHVAAQQYRAVAEILLVLYNPSPESGHLSHRNLTVVENQALQICGTAWTNVDEAARVNAFGPLAFCGRDISYRRRDEEFIDY</sequence>
<name>A0A9P5C014_9PLEO</name>